<evidence type="ECO:0000313" key="2">
    <source>
        <dbReference type="Proteomes" id="UP000232883"/>
    </source>
</evidence>
<organism evidence="1 2">
    <name type="scientific">Spirosoma pollinicola</name>
    <dbReference type="NCBI Taxonomy" id="2057025"/>
    <lineage>
        <taxon>Bacteria</taxon>
        <taxon>Pseudomonadati</taxon>
        <taxon>Bacteroidota</taxon>
        <taxon>Cytophagia</taxon>
        <taxon>Cytophagales</taxon>
        <taxon>Cytophagaceae</taxon>
        <taxon>Spirosoma</taxon>
    </lineage>
</organism>
<dbReference type="RefSeq" id="WP_100990228.1">
    <property type="nucleotide sequence ID" value="NZ_CP025096.1"/>
</dbReference>
<dbReference type="OrthoDB" id="922982at2"/>
<proteinExistence type="predicted"/>
<name>A0A2K8Z2Q2_9BACT</name>
<dbReference type="InterPro" id="IPR025345">
    <property type="entry name" value="DUF4249"/>
</dbReference>
<dbReference type="Pfam" id="PF14054">
    <property type="entry name" value="DUF4249"/>
    <property type="match status" value="1"/>
</dbReference>
<accession>A0A2K8Z2Q2</accession>
<dbReference type="AlphaFoldDB" id="A0A2K8Z2Q2"/>
<gene>
    <name evidence="1" type="ORF">CWM47_21385</name>
</gene>
<dbReference type="Proteomes" id="UP000232883">
    <property type="component" value="Chromosome"/>
</dbReference>
<evidence type="ECO:0000313" key="1">
    <source>
        <dbReference type="EMBL" id="AUD04162.1"/>
    </source>
</evidence>
<sequence length="399" mass="44798">MFTYGLSLRLFLWLIWLVLVVIPLACVDPFNTTVRSSLNAIVVDGTINNLPVPQLVRLNQSIPDPSTGRFGSVPLTGAHVEIWVDSTTKVALVETDSGRYQAPDGFVGQVGHYYQLRFSLKDNTTRYESDQQLLQAVPPISKVYAQFNPTSLSPAEQLKGGYAAAHDVFIDVNDPVETKNYYRWDWQLWERQEWCHTCVDGVYQIYRPDSTLLEDCAPYNVSYPPSHYVFDYNCRTQCWDILKSSALNLFDDQVSNGGQITARQVAQIPLYSKAHCLVEIRQSSLTRKAYSYFKQFAEQTQNTGGLADSPPVALVGNVRNITIPTEQVIGYFTASGISAVRYWLTRSDATGFAPGLFQAINGRDPILEVGVQPNRYRPPLAVCVPSDRRTPIKPPGWQD</sequence>
<dbReference type="KEGG" id="spir:CWM47_21385"/>
<dbReference type="EMBL" id="CP025096">
    <property type="protein sequence ID" value="AUD04162.1"/>
    <property type="molecule type" value="Genomic_DNA"/>
</dbReference>
<protein>
    <submittedName>
        <fullName evidence="1">DUF4249 domain-containing protein</fullName>
    </submittedName>
</protein>
<keyword evidence="2" id="KW-1185">Reference proteome</keyword>
<reference evidence="1 2" key="1">
    <citation type="submission" date="2017-11" db="EMBL/GenBank/DDBJ databases">
        <title>Taxonomic description and genome sequences of Spirosoma HA7 sp. nov., isolated from pollen microhabitat of Corylus avellana.</title>
        <authorList>
            <person name="Ambika Manirajan B."/>
            <person name="Suarez C."/>
            <person name="Ratering S."/>
            <person name="Geissler-Plaum R."/>
            <person name="Cardinale M."/>
            <person name="Sylvia S."/>
        </authorList>
    </citation>
    <scope>NUCLEOTIDE SEQUENCE [LARGE SCALE GENOMIC DNA]</scope>
    <source>
        <strain evidence="1 2">HA7</strain>
    </source>
</reference>